<dbReference type="AlphaFoldDB" id="A0A9N9A9D0"/>
<protein>
    <submittedName>
        <fullName evidence="1">17026_t:CDS:1</fullName>
    </submittedName>
</protein>
<gene>
    <name evidence="1" type="ORF">CPELLU_LOCUS3436</name>
</gene>
<comment type="caution">
    <text evidence="1">The sequence shown here is derived from an EMBL/GenBank/DDBJ whole genome shotgun (WGS) entry which is preliminary data.</text>
</comment>
<evidence type="ECO:0000313" key="1">
    <source>
        <dbReference type="EMBL" id="CAG8522097.1"/>
    </source>
</evidence>
<dbReference type="Proteomes" id="UP000789759">
    <property type="component" value="Unassembled WGS sequence"/>
</dbReference>
<sequence>MSATSEPELIKLMNSIVIFDNCKHIEDSYINLKSVKINNSSDNKSKSTSNMNMFNNNVINKLYTSETSNTN</sequence>
<organism evidence="1 2">
    <name type="scientific">Cetraspora pellucida</name>
    <dbReference type="NCBI Taxonomy" id="1433469"/>
    <lineage>
        <taxon>Eukaryota</taxon>
        <taxon>Fungi</taxon>
        <taxon>Fungi incertae sedis</taxon>
        <taxon>Mucoromycota</taxon>
        <taxon>Glomeromycotina</taxon>
        <taxon>Glomeromycetes</taxon>
        <taxon>Diversisporales</taxon>
        <taxon>Gigasporaceae</taxon>
        <taxon>Cetraspora</taxon>
    </lineage>
</organism>
<accession>A0A9N9A9D0</accession>
<feature type="non-terminal residue" evidence="1">
    <location>
        <position position="71"/>
    </location>
</feature>
<evidence type="ECO:0000313" key="2">
    <source>
        <dbReference type="Proteomes" id="UP000789759"/>
    </source>
</evidence>
<reference evidence="1" key="1">
    <citation type="submission" date="2021-06" db="EMBL/GenBank/DDBJ databases">
        <authorList>
            <person name="Kallberg Y."/>
            <person name="Tangrot J."/>
            <person name="Rosling A."/>
        </authorList>
    </citation>
    <scope>NUCLEOTIDE SEQUENCE</scope>
    <source>
        <strain evidence="1">FL966</strain>
    </source>
</reference>
<proteinExistence type="predicted"/>
<dbReference type="OrthoDB" id="2463878at2759"/>
<keyword evidence="2" id="KW-1185">Reference proteome</keyword>
<name>A0A9N9A9D0_9GLOM</name>
<dbReference type="EMBL" id="CAJVQA010001672">
    <property type="protein sequence ID" value="CAG8522097.1"/>
    <property type="molecule type" value="Genomic_DNA"/>
</dbReference>